<dbReference type="GO" id="GO:0008911">
    <property type="term" value="F:lactaldehyde dehydrogenase (NAD+) activity"/>
    <property type="evidence" value="ECO:0007669"/>
    <property type="project" value="TreeGrafter"/>
</dbReference>
<proteinExistence type="inferred from homology"/>
<evidence type="ECO:0000259" key="5">
    <source>
        <dbReference type="Pfam" id="PF00171"/>
    </source>
</evidence>
<protein>
    <submittedName>
        <fullName evidence="6">Aldehyde dehydrogenase</fullName>
    </submittedName>
</protein>
<dbReference type="PROSITE" id="PS00687">
    <property type="entry name" value="ALDEHYDE_DEHYDR_GLU"/>
    <property type="match status" value="1"/>
</dbReference>
<dbReference type="PANTHER" id="PTHR42991:SF1">
    <property type="entry name" value="ALDEHYDE DEHYDROGENASE"/>
    <property type="match status" value="1"/>
</dbReference>
<dbReference type="PANTHER" id="PTHR42991">
    <property type="entry name" value="ALDEHYDE DEHYDROGENASE"/>
    <property type="match status" value="1"/>
</dbReference>
<dbReference type="FunFam" id="3.40.605.10:FF:000020">
    <property type="entry name" value="Aldehyde dehydrogenase"/>
    <property type="match status" value="1"/>
</dbReference>
<feature type="domain" description="Aldehyde dehydrogenase" evidence="5">
    <location>
        <begin position="15"/>
        <end position="467"/>
    </location>
</feature>
<dbReference type="EMBL" id="BONQ01000024">
    <property type="protein sequence ID" value="GIG43492.1"/>
    <property type="molecule type" value="Genomic_DNA"/>
</dbReference>
<name>A0A919PG04_9ACTN</name>
<reference evidence="6" key="1">
    <citation type="submission" date="2021-01" db="EMBL/GenBank/DDBJ databases">
        <title>Whole genome shotgun sequence of Dactylosporangium siamense NBRC 106093.</title>
        <authorList>
            <person name="Komaki H."/>
            <person name="Tamura T."/>
        </authorList>
    </citation>
    <scope>NUCLEOTIDE SEQUENCE</scope>
    <source>
        <strain evidence="6">NBRC 106093</strain>
    </source>
</reference>
<feature type="active site" evidence="3">
    <location>
        <position position="247"/>
    </location>
</feature>
<organism evidence="6 7">
    <name type="scientific">Dactylosporangium siamense</name>
    <dbReference type="NCBI Taxonomy" id="685454"/>
    <lineage>
        <taxon>Bacteria</taxon>
        <taxon>Bacillati</taxon>
        <taxon>Actinomycetota</taxon>
        <taxon>Actinomycetes</taxon>
        <taxon>Micromonosporales</taxon>
        <taxon>Micromonosporaceae</taxon>
        <taxon>Dactylosporangium</taxon>
    </lineage>
</organism>
<dbReference type="Gene3D" id="3.40.309.10">
    <property type="entry name" value="Aldehyde Dehydrogenase, Chain A, domain 2"/>
    <property type="match status" value="1"/>
</dbReference>
<dbReference type="InterPro" id="IPR029510">
    <property type="entry name" value="Ald_DH_CS_GLU"/>
</dbReference>
<evidence type="ECO:0000256" key="3">
    <source>
        <dbReference type="PROSITE-ProRule" id="PRU10007"/>
    </source>
</evidence>
<keyword evidence="7" id="KW-1185">Reference proteome</keyword>
<dbReference type="SUPFAM" id="SSF53720">
    <property type="entry name" value="ALDH-like"/>
    <property type="match status" value="1"/>
</dbReference>
<gene>
    <name evidence="6" type="ORF">Dsi01nite_015330</name>
</gene>
<dbReference type="InterPro" id="IPR016161">
    <property type="entry name" value="Ald_DH/histidinol_DH"/>
</dbReference>
<dbReference type="InterPro" id="IPR015590">
    <property type="entry name" value="Aldehyde_DH_dom"/>
</dbReference>
<keyword evidence="2 4" id="KW-0560">Oxidoreductase</keyword>
<sequence>MVVTPFFIAGRPASSDDVVEIRHPFDGRVVGSTSNATPAQVEEAVAAADAVRHEAAALPASVRAAALDHVSARLKERAEEIARLITGENGKPLKWSRGEVGRAVSTFRWAAEEARRFSGAVQRLDTDPAATGRIALVKRVPKGPVLGISPFNFPLNLVAHKVAPAIAVGAPIVLKPAPATPLSALLLGEILAETDLPAGMWSVLPIPNDRAPALVADPRLPVVSFTGSGPVGWRIREAVPRKHVTLELGGNAAVLVCEDWDDLDWAATRIATFSNYQAGQSCIAVQRVYVHDRHFDALSDKLVAAVEAQVGGSPWEDATDVGPLISAAAAERVESWVGEAVAAGAKLLTGGTRDGATYAPTVLTGVPADAKVVAEEVFGPVLVLERVPSDAAGLAAVNASEFGLQAGVFTRRLDRAFEAHRVLDVGGVVVGDVPSYRADQMPYGGAKASGVGREGLASAMADYTEDRVMVLTGLQI</sequence>
<dbReference type="InterPro" id="IPR016162">
    <property type="entry name" value="Ald_DH_N"/>
</dbReference>
<comment type="caution">
    <text evidence="6">The sequence shown here is derived from an EMBL/GenBank/DDBJ whole genome shotgun (WGS) entry which is preliminary data.</text>
</comment>
<dbReference type="Proteomes" id="UP000660611">
    <property type="component" value="Unassembled WGS sequence"/>
</dbReference>
<evidence type="ECO:0000313" key="7">
    <source>
        <dbReference type="Proteomes" id="UP000660611"/>
    </source>
</evidence>
<evidence type="ECO:0000256" key="4">
    <source>
        <dbReference type="RuleBase" id="RU003345"/>
    </source>
</evidence>
<evidence type="ECO:0000256" key="2">
    <source>
        <dbReference type="ARBA" id="ARBA00023002"/>
    </source>
</evidence>
<dbReference type="InterPro" id="IPR016163">
    <property type="entry name" value="Ald_DH_C"/>
</dbReference>
<evidence type="ECO:0000313" key="6">
    <source>
        <dbReference type="EMBL" id="GIG43492.1"/>
    </source>
</evidence>
<dbReference type="RefSeq" id="WP_203845341.1">
    <property type="nucleotide sequence ID" value="NZ_BAAAVW010000004.1"/>
</dbReference>
<dbReference type="AlphaFoldDB" id="A0A919PG04"/>
<dbReference type="Pfam" id="PF00171">
    <property type="entry name" value="Aldedh"/>
    <property type="match status" value="1"/>
</dbReference>
<evidence type="ECO:0000256" key="1">
    <source>
        <dbReference type="ARBA" id="ARBA00009986"/>
    </source>
</evidence>
<accession>A0A919PG04</accession>
<dbReference type="InterPro" id="IPR051020">
    <property type="entry name" value="ALDH-related_metabolic_enz"/>
</dbReference>
<comment type="similarity">
    <text evidence="1 4">Belongs to the aldehyde dehydrogenase family.</text>
</comment>
<dbReference type="Gene3D" id="3.40.605.10">
    <property type="entry name" value="Aldehyde Dehydrogenase, Chain A, domain 1"/>
    <property type="match status" value="1"/>
</dbReference>